<evidence type="ECO:0000313" key="1">
    <source>
        <dbReference type="EMBL" id="NRN68185.1"/>
    </source>
</evidence>
<protein>
    <recommendedName>
        <fullName evidence="3">HEAT repeat domain-containing protein</fullName>
    </recommendedName>
</protein>
<sequence>MARVKPDESPAATEWRTLLDADGSASAARRIAAILHDPRSLSLRAELLEWLCGFAESTAYDPNADDECRAVLPEVYTAVLPFIDNDDLAVREAALGVVSVLPDLADARLFQRVLASSGDRRERASAVFGLGEAGADTTSLLTDADPAIRVCAALTPGCADDSEATRLILEALRDPAAADAWFPEPLPQFDGWFRFTLVAAAIERAETFEDLLPAALAVVAVGSCYTVDSDWGPLLAKAFPTPYDGTLTSAQRSFLSAVAENDRNWGTVANPLIWLRKAGLPETRDELRELVRSGT</sequence>
<dbReference type="EMBL" id="JAAATY010000018">
    <property type="protein sequence ID" value="NRN68185.1"/>
    <property type="molecule type" value="Genomic_DNA"/>
</dbReference>
<evidence type="ECO:0000313" key="2">
    <source>
        <dbReference type="Proteomes" id="UP000763557"/>
    </source>
</evidence>
<dbReference type="InterPro" id="IPR011989">
    <property type="entry name" value="ARM-like"/>
</dbReference>
<accession>A0ABX2F9Y2</accession>
<proteinExistence type="predicted"/>
<dbReference type="InterPro" id="IPR016024">
    <property type="entry name" value="ARM-type_fold"/>
</dbReference>
<dbReference type="Gene3D" id="1.25.10.10">
    <property type="entry name" value="Leucine-rich Repeat Variant"/>
    <property type="match status" value="1"/>
</dbReference>
<dbReference type="SUPFAM" id="SSF48371">
    <property type="entry name" value="ARM repeat"/>
    <property type="match status" value="1"/>
</dbReference>
<evidence type="ECO:0008006" key="3">
    <source>
        <dbReference type="Google" id="ProtNLM"/>
    </source>
</evidence>
<organism evidence="1 2">
    <name type="scientific">Kibdelosporangium persicum</name>
    <dbReference type="NCBI Taxonomy" id="2698649"/>
    <lineage>
        <taxon>Bacteria</taxon>
        <taxon>Bacillati</taxon>
        <taxon>Actinomycetota</taxon>
        <taxon>Actinomycetes</taxon>
        <taxon>Pseudonocardiales</taxon>
        <taxon>Pseudonocardiaceae</taxon>
        <taxon>Kibdelosporangium</taxon>
    </lineage>
</organism>
<keyword evidence="2" id="KW-1185">Reference proteome</keyword>
<reference evidence="1 2" key="1">
    <citation type="submission" date="2020-01" db="EMBL/GenBank/DDBJ databases">
        <title>Kibdelosporangium persica a novel Actinomycetes from a hot desert in Iran.</title>
        <authorList>
            <person name="Safaei N."/>
            <person name="Zaburannyi N."/>
            <person name="Mueller R."/>
            <person name="Wink J."/>
        </authorList>
    </citation>
    <scope>NUCLEOTIDE SEQUENCE [LARGE SCALE GENOMIC DNA]</scope>
    <source>
        <strain evidence="1 2">4NS15</strain>
    </source>
</reference>
<dbReference type="Proteomes" id="UP000763557">
    <property type="component" value="Unassembled WGS sequence"/>
</dbReference>
<comment type="caution">
    <text evidence="1">The sequence shown here is derived from an EMBL/GenBank/DDBJ whole genome shotgun (WGS) entry which is preliminary data.</text>
</comment>
<name>A0ABX2F9Y2_9PSEU</name>
<gene>
    <name evidence="1" type="ORF">GC106_54260</name>
</gene>